<protein>
    <submittedName>
        <fullName evidence="1">Uncharacterized protein</fullName>
    </submittedName>
</protein>
<evidence type="ECO:0000313" key="1">
    <source>
        <dbReference type="EMBL" id="KAI4367417.1"/>
    </source>
</evidence>
<sequence length="571" mass="63254">MFILFPAVLRVCLGRIPVETSYSERALFSHLVLVDVYLLFAVAAVLVFLYNFLEIHFLRLLASGFRGDPVTLVYNAASEVHRSVAAACRVINGRYSPTPWLPSSHLQTAFLSFFGRPPDFSYKRELFCTVDGGTIALDWLRNRDVGAVSAVVDEAGVAEDRTPILIVIPGLTSDSSAPYIKHIVFKMASGGWNVVVSNHRGLGGISVTSDTFYNAGWTEDLRKIVEYLHQRYSKAPLFLVGTSIGANILVKYLGEESDRIPISGAAAICCPWDLLICDRFINRRLVQKLYDRVLAIGLQGYAQLHEGILSRLVNWEGVQKSRSVRDFDNHATRILGKYETVDTYYRRNSGVNFIGGIAIPLLCISALDDPVCTKEAIPIDECRLNPNIVLALTQHGGHLAYFEGMTASSVWWVRAVDEFFGRLLSSPLLSQKAARQKPSNSISEPLMDEGPYLTVSQDGMVAPAPGDQAGCVVSNVPIQHAADVANNDESLSLDEQTVKAEDSQNLTRVPTVNPGTDTTRRTDRLLRYNRMSVWLLAYIAVVTTWPVVGSALTVFAKRRLKNGVLRELFRR</sequence>
<dbReference type="EMBL" id="CM042885">
    <property type="protein sequence ID" value="KAI4367417.1"/>
    <property type="molecule type" value="Genomic_DNA"/>
</dbReference>
<keyword evidence="2" id="KW-1185">Reference proteome</keyword>
<evidence type="ECO:0000313" key="2">
    <source>
        <dbReference type="Proteomes" id="UP001057402"/>
    </source>
</evidence>
<reference evidence="2" key="1">
    <citation type="journal article" date="2023" name="Front. Plant Sci.">
        <title>Chromosomal-level genome assembly of Melastoma candidum provides insights into trichome evolution.</title>
        <authorList>
            <person name="Zhong Y."/>
            <person name="Wu W."/>
            <person name="Sun C."/>
            <person name="Zou P."/>
            <person name="Liu Y."/>
            <person name="Dai S."/>
            <person name="Zhou R."/>
        </authorList>
    </citation>
    <scope>NUCLEOTIDE SEQUENCE [LARGE SCALE GENOMIC DNA]</scope>
</reference>
<accession>A0ACB9QPP0</accession>
<comment type="caution">
    <text evidence="1">The sequence shown here is derived from an EMBL/GenBank/DDBJ whole genome shotgun (WGS) entry which is preliminary data.</text>
</comment>
<dbReference type="Proteomes" id="UP001057402">
    <property type="component" value="Chromosome 6"/>
</dbReference>
<name>A0ACB9QPP0_9MYRT</name>
<gene>
    <name evidence="1" type="ORF">MLD38_023156</name>
</gene>
<proteinExistence type="predicted"/>
<organism evidence="1 2">
    <name type="scientific">Melastoma candidum</name>
    <dbReference type="NCBI Taxonomy" id="119954"/>
    <lineage>
        <taxon>Eukaryota</taxon>
        <taxon>Viridiplantae</taxon>
        <taxon>Streptophyta</taxon>
        <taxon>Embryophyta</taxon>
        <taxon>Tracheophyta</taxon>
        <taxon>Spermatophyta</taxon>
        <taxon>Magnoliopsida</taxon>
        <taxon>eudicotyledons</taxon>
        <taxon>Gunneridae</taxon>
        <taxon>Pentapetalae</taxon>
        <taxon>rosids</taxon>
        <taxon>malvids</taxon>
        <taxon>Myrtales</taxon>
        <taxon>Melastomataceae</taxon>
        <taxon>Melastomatoideae</taxon>
        <taxon>Melastomateae</taxon>
        <taxon>Melastoma</taxon>
    </lineage>
</organism>